<evidence type="ECO:0000259" key="3">
    <source>
        <dbReference type="Pfam" id="PF00144"/>
    </source>
</evidence>
<proteinExistence type="predicted"/>
<dbReference type="Pfam" id="PF00144">
    <property type="entry name" value="Beta-lactamase"/>
    <property type="match status" value="1"/>
</dbReference>
<dbReference type="EMBL" id="CP001619">
    <property type="protein sequence ID" value="ACT96714.1"/>
    <property type="molecule type" value="Genomic_DNA"/>
</dbReference>
<protein>
    <submittedName>
        <fullName evidence="4">Beta-lactamase</fullName>
    </submittedName>
</protein>
<evidence type="ECO:0000313" key="5">
    <source>
        <dbReference type="Proteomes" id="UP000002011"/>
    </source>
</evidence>
<feature type="signal peptide" evidence="2">
    <location>
        <begin position="1"/>
        <end position="18"/>
    </location>
</feature>
<keyword evidence="2" id="KW-0732">Signal</keyword>
<dbReference type="KEGG" id="dfe:Dfer_5523"/>
<feature type="chain" id="PRO_5002971834" evidence="2">
    <location>
        <begin position="19"/>
        <end position="929"/>
    </location>
</feature>
<dbReference type="RefSeq" id="WP_015814954.1">
    <property type="nucleotide sequence ID" value="NC_013037.1"/>
</dbReference>
<evidence type="ECO:0000313" key="4">
    <source>
        <dbReference type="EMBL" id="ACT96714.1"/>
    </source>
</evidence>
<feature type="region of interest" description="Disordered" evidence="1">
    <location>
        <begin position="157"/>
        <end position="176"/>
    </location>
</feature>
<accession>C6VVI4</accession>
<reference evidence="4 5" key="1">
    <citation type="journal article" date="2009" name="Stand. Genomic Sci.">
        <title>Complete genome sequence of Dyadobacter fermentans type strain (NS114).</title>
        <authorList>
            <person name="Lang E."/>
            <person name="Lapidus A."/>
            <person name="Chertkov O."/>
            <person name="Brettin T."/>
            <person name="Detter J.C."/>
            <person name="Han C."/>
            <person name="Copeland A."/>
            <person name="Glavina Del Rio T."/>
            <person name="Nolan M."/>
            <person name="Chen F."/>
            <person name="Lucas S."/>
            <person name="Tice H."/>
            <person name="Cheng J.F."/>
            <person name="Land M."/>
            <person name="Hauser L."/>
            <person name="Chang Y.J."/>
            <person name="Jeffries C.D."/>
            <person name="Kopitz M."/>
            <person name="Bruce D."/>
            <person name="Goodwin L."/>
            <person name="Pitluck S."/>
            <person name="Ovchinnikova G."/>
            <person name="Pati A."/>
            <person name="Ivanova N."/>
            <person name="Mavrommatis K."/>
            <person name="Chen A."/>
            <person name="Palaniappan K."/>
            <person name="Chain P."/>
            <person name="Bristow J."/>
            <person name="Eisen J.A."/>
            <person name="Markowitz V."/>
            <person name="Hugenholtz P."/>
            <person name="Goker M."/>
            <person name="Rohde M."/>
            <person name="Kyrpides N.C."/>
            <person name="Klenk H.P."/>
        </authorList>
    </citation>
    <scope>NUCLEOTIDE SEQUENCE [LARGE SCALE GENOMIC DNA]</scope>
    <source>
        <strain evidence="5">ATCC 700827 / DSM 18053 / CIP 107007 / KCTC 52180 / NS114</strain>
    </source>
</reference>
<dbReference type="SUPFAM" id="SSF51445">
    <property type="entry name" value="(Trans)glycosidases"/>
    <property type="match status" value="1"/>
</dbReference>
<organism evidence="4 5">
    <name type="scientific">Dyadobacter fermentans (strain ATCC 700827 / DSM 18053 / CIP 107007 / KCTC 52180 / NS114)</name>
    <dbReference type="NCBI Taxonomy" id="471854"/>
    <lineage>
        <taxon>Bacteria</taxon>
        <taxon>Pseudomonadati</taxon>
        <taxon>Bacteroidota</taxon>
        <taxon>Cytophagia</taxon>
        <taxon>Cytophagales</taxon>
        <taxon>Spirosomataceae</taxon>
        <taxon>Dyadobacter</taxon>
    </lineage>
</organism>
<dbReference type="Proteomes" id="UP000002011">
    <property type="component" value="Chromosome"/>
</dbReference>
<dbReference type="eggNOG" id="COG1680">
    <property type="taxonomic scope" value="Bacteria"/>
</dbReference>
<dbReference type="Gene3D" id="3.40.710.10">
    <property type="entry name" value="DD-peptidase/beta-lactamase superfamily"/>
    <property type="match status" value="1"/>
</dbReference>
<dbReference type="AlphaFoldDB" id="C6VVI4"/>
<sequence>MKNLLIAVLLAFCQVVSAQIKIELPETVADKSFVTSLIKAAEARQKAYTDSLFKVKGDGGTQNPPNDLPRCDRGPVPNDIFNVTTTSAIVLWDGENVFGWDYSIYKGNERVAFGSVKPTSNREPINYAGLAPGEYTLSMQGNTCKSDVYSKSFIIPKPTSDGGGDTGGPGPPPVDKDRRFEFLIGTTGGGFDPNAKHGIAEGRWEDGKYLEGWTDRIEAFKYSWGYGVSGVSLWIHWDVYEPAKGRYETAALQRAIAYCRERKLGLAVVFLAKRKKNDGFLREDQMVTFSNGTILEEGVKGQPNVGVYPGYGCDECNSAMAGAIKDIARQLKTYDRSLYMALGGGHTGELVNHIDVQNGVWYTGDFSADNLSRFQNWVKKRGLAQPGRPPMVEGPGIDWPHPNFNDPLGLEFGRFQTLNIQKHYKSFTDAVKSEYNLPCIYLYAAAANRQLQSTANANLAFIAGSGDGTYGSDGDGVEDHVAKFRVHSVNQGTFPGGYSIVEFDPDDMSHYRYQVKWSTPPYCEANPDYAIWERSMDMLFSRGLWAPHTAMAFCVDEIRGMEPFLKRLWGKWIGKVYVRAKLPVVEVNITDKYRRGEDLLQGINVYDNFTKYADGGLYFWGGVSPFVDGAQPGVDNSKFTGYLDANLPAYGGNVLVDIKTPSGTAYSYTKGQYGRNDQLSVMSHSKLATGATIAVLISEGRLSLDTKVGDVIRSWNKPGLRDITLRQIIGHTSGIPDDQTNEGAKTLEQYVDWLAGRPGFKTPGAQYSYSTVSYQVAARMAEIVTGQPWKEIFNSRIRDKSGMGNAEYNPRGPGPVYGSPENPLAGYGLKCSQNEWSNFAGMLRDGGVFNGTRVLSNQALQILKTKLTGLSNWGCGVILNGAQLISESALGWYTAILPDKWSLVVATQSPYNTTIGPNNGFRELVSQSL</sequence>
<dbReference type="InterPro" id="IPR050789">
    <property type="entry name" value="Diverse_Enzym_Activities"/>
</dbReference>
<dbReference type="Gene3D" id="3.20.20.80">
    <property type="entry name" value="Glycosidases"/>
    <property type="match status" value="1"/>
</dbReference>
<dbReference type="PANTHER" id="PTHR43283">
    <property type="entry name" value="BETA-LACTAMASE-RELATED"/>
    <property type="match status" value="1"/>
</dbReference>
<keyword evidence="5" id="KW-1185">Reference proteome</keyword>
<evidence type="ECO:0000256" key="1">
    <source>
        <dbReference type="SAM" id="MobiDB-lite"/>
    </source>
</evidence>
<dbReference type="OrthoDB" id="920427at2"/>
<dbReference type="InterPro" id="IPR017853">
    <property type="entry name" value="GH"/>
</dbReference>
<dbReference type="InterPro" id="IPR001466">
    <property type="entry name" value="Beta-lactam-related"/>
</dbReference>
<feature type="domain" description="Beta-lactamase-related" evidence="3">
    <location>
        <begin position="673"/>
        <end position="815"/>
    </location>
</feature>
<evidence type="ECO:0000256" key="2">
    <source>
        <dbReference type="SAM" id="SignalP"/>
    </source>
</evidence>
<dbReference type="HOGENOM" id="CLU_314686_0_0_10"/>
<gene>
    <name evidence="4" type="ordered locus">Dfer_5523</name>
</gene>
<name>C6VVI4_DYAFD</name>
<dbReference type="STRING" id="471854.Dfer_5523"/>
<dbReference type="SUPFAM" id="SSF56601">
    <property type="entry name" value="beta-lactamase/transpeptidase-like"/>
    <property type="match status" value="1"/>
</dbReference>
<dbReference type="PANTHER" id="PTHR43283:SF3">
    <property type="entry name" value="BETA-LACTAMASE FAMILY PROTEIN (AFU_ORTHOLOGUE AFUA_5G07500)"/>
    <property type="match status" value="1"/>
</dbReference>
<dbReference type="InterPro" id="IPR012338">
    <property type="entry name" value="Beta-lactam/transpept-like"/>
</dbReference>